<evidence type="ECO:0000313" key="1">
    <source>
        <dbReference type="EMBL" id="MBN7817420.1"/>
    </source>
</evidence>
<dbReference type="Pfam" id="PF09912">
    <property type="entry name" value="DUF2141"/>
    <property type="match status" value="1"/>
</dbReference>
<dbReference type="Proteomes" id="UP000664480">
    <property type="component" value="Unassembled WGS sequence"/>
</dbReference>
<proteinExistence type="predicted"/>
<name>A0ABS3CME8_9BACT</name>
<protein>
    <submittedName>
        <fullName evidence="1">DUF2141 domain-containing protein</fullName>
    </submittedName>
</protein>
<dbReference type="EMBL" id="JAFKCU010000005">
    <property type="protein sequence ID" value="MBN7817420.1"/>
    <property type="molecule type" value="Genomic_DNA"/>
</dbReference>
<comment type="caution">
    <text evidence="1">The sequence shown here is derived from an EMBL/GenBank/DDBJ whole genome shotgun (WGS) entry which is preliminary data.</text>
</comment>
<organism evidence="1 2">
    <name type="scientific">Algoriphagus pacificus</name>
    <dbReference type="NCBI Taxonomy" id="2811234"/>
    <lineage>
        <taxon>Bacteria</taxon>
        <taxon>Pseudomonadati</taxon>
        <taxon>Bacteroidota</taxon>
        <taxon>Cytophagia</taxon>
        <taxon>Cytophagales</taxon>
        <taxon>Cyclobacteriaceae</taxon>
        <taxon>Algoriphagus</taxon>
    </lineage>
</organism>
<gene>
    <name evidence="1" type="ORF">J0A69_18410</name>
</gene>
<evidence type="ECO:0000313" key="2">
    <source>
        <dbReference type="Proteomes" id="UP000664480"/>
    </source>
</evidence>
<dbReference type="InterPro" id="IPR018673">
    <property type="entry name" value="DUF2141"/>
</dbReference>
<accession>A0ABS3CME8</accession>
<keyword evidence="2" id="KW-1185">Reference proteome</keyword>
<dbReference type="RefSeq" id="WP_206588093.1">
    <property type="nucleotide sequence ID" value="NZ_JAFKCU010000005.1"/>
</dbReference>
<sequence length="140" mass="15456">MSKLLISFLLFSLPLFDIDPGEIHLHIRETDNDLGNVLVLVFNQSTGFPSDPDKALMKLSLPLKGKKATITLPDIKPGKYAISVFHDEDGDGKMDKNSVGYPLDKYGFSNNPSSFFGPPSFEKAAFEVGSKPVRVDIKLR</sequence>
<reference evidence="1 2" key="1">
    <citation type="submission" date="2021-03" db="EMBL/GenBank/DDBJ databases">
        <title>novel species isolated from a fishpond in China.</title>
        <authorList>
            <person name="Lu H."/>
            <person name="Cai Z."/>
        </authorList>
    </citation>
    <scope>NUCLEOTIDE SEQUENCE [LARGE SCALE GENOMIC DNA]</scope>
    <source>
        <strain evidence="1 2">YJ13C</strain>
    </source>
</reference>